<name>A0A1T5ARW1_9SPHI</name>
<evidence type="ECO:0000313" key="1">
    <source>
        <dbReference type="EMBL" id="SKB37722.1"/>
    </source>
</evidence>
<organism evidence="1 2">
    <name type="scientific">Daejeonella lutea</name>
    <dbReference type="NCBI Taxonomy" id="572036"/>
    <lineage>
        <taxon>Bacteria</taxon>
        <taxon>Pseudomonadati</taxon>
        <taxon>Bacteroidota</taxon>
        <taxon>Sphingobacteriia</taxon>
        <taxon>Sphingobacteriales</taxon>
        <taxon>Sphingobacteriaceae</taxon>
        <taxon>Daejeonella</taxon>
    </lineage>
</organism>
<keyword evidence="2" id="KW-1185">Reference proteome</keyword>
<accession>A0A1T5ARW1</accession>
<reference evidence="2" key="1">
    <citation type="submission" date="2017-02" db="EMBL/GenBank/DDBJ databases">
        <authorList>
            <person name="Varghese N."/>
            <person name="Submissions S."/>
        </authorList>
    </citation>
    <scope>NUCLEOTIDE SEQUENCE [LARGE SCALE GENOMIC DNA]</scope>
    <source>
        <strain evidence="2">DSM 22385</strain>
    </source>
</reference>
<evidence type="ECO:0008006" key="3">
    <source>
        <dbReference type="Google" id="ProtNLM"/>
    </source>
</evidence>
<sequence length="322" mass="36813">MYSMSIRLISLSSRLIFSLGLTLSVAGFAYGMQDTISQNHRINYLFNNIYRENVIPGFFGNEYGNPIKTSLVADVNPNVILVNTSKSRFFVLFSPRVKLRLLEARKAPVRSPSYMPGLKIYSRINSDTERPQFLALAYSHHSNGQDGTTLDSLGQFNRGIGKFTTNYYTLDYTLGKKIISPHRAVSQYGSVGIELHTGLFNRGYSRELKGKYGFVRINSGWIYSLRSGKIDSEKYGNHHRMQTMFTYIADNYENYSFTNLRKRLNFNLQYSYQPGFTQNVAFALGAGYRGQDDYNIYFEDSYSYITIGVLFGTALDLRKKID</sequence>
<gene>
    <name evidence="1" type="ORF">SAMN05661099_0981</name>
</gene>
<dbReference type="Proteomes" id="UP000189981">
    <property type="component" value="Unassembled WGS sequence"/>
</dbReference>
<dbReference type="AlphaFoldDB" id="A0A1T5ARW1"/>
<proteinExistence type="predicted"/>
<protein>
    <recommendedName>
        <fullName evidence="3">Phosphatidylcholine 1-acylhydrolase</fullName>
    </recommendedName>
</protein>
<evidence type="ECO:0000313" key="2">
    <source>
        <dbReference type="Proteomes" id="UP000189981"/>
    </source>
</evidence>
<dbReference type="EMBL" id="FUYR01000001">
    <property type="protein sequence ID" value="SKB37722.1"/>
    <property type="molecule type" value="Genomic_DNA"/>
</dbReference>